<accession>A0AC61MTH2</accession>
<name>A0AC61MTH2_9FIRM</name>
<evidence type="ECO:0000313" key="1">
    <source>
        <dbReference type="EMBL" id="QQK09020.1"/>
    </source>
</evidence>
<dbReference type="Proteomes" id="UP000595814">
    <property type="component" value="Chromosome"/>
</dbReference>
<organism evidence="1 2">
    <name type="scientific">Miniphocaeibacter halophilus</name>
    <dbReference type="NCBI Taxonomy" id="2931922"/>
    <lineage>
        <taxon>Bacteria</taxon>
        <taxon>Bacillati</taxon>
        <taxon>Bacillota</taxon>
        <taxon>Tissierellia</taxon>
        <taxon>Tissierellales</taxon>
        <taxon>Peptoniphilaceae</taxon>
        <taxon>Miniphocaeibacter</taxon>
    </lineage>
</organism>
<proteinExistence type="predicted"/>
<reference evidence="1 2" key="1">
    <citation type="journal article" date="2022" name="Int. J. Syst. Evol. Microbiol.">
        <title>Miniphocaeibacter halophilus sp. nov., an ammonium-tolerant acetate-producing bacterium isolated from a biogas system.</title>
        <authorList>
            <person name="Schnurer A."/>
            <person name="Singh A."/>
            <person name="Bi S."/>
            <person name="Qiao W."/>
            <person name="Westerholm M."/>
        </authorList>
    </citation>
    <scope>NUCLEOTIDE SEQUENCE [LARGE SCALE GENOMIC DNA]</scope>
    <source>
        <strain evidence="1 2">AMB_01</strain>
    </source>
</reference>
<gene>
    <name evidence="1" type="ORF">JFY71_05645</name>
</gene>
<protein>
    <submittedName>
        <fullName evidence="1">Uncharacterized protein</fullName>
    </submittedName>
</protein>
<sequence>MKYAKSLIDPSNDLLTTVLNNDSLLLSLANNYVTCLDNLDYVGKDAANILCMSSTSGTYKKRKLYTDNEEYIMDISSIIYINGINIASSRADLLDRSIVYTLGRIKAKDRIPISELDSNFEKLKPTILSEIFITLSYCLETYENQDYKLFETPRMADFYIWGCIIAKTLGIGEKEFDRIYKNNIDKMKTYSLEENAIVPVFIKFIQTKKHFEGTATRLLEELGQFTAKNNLTNLGDLPKTPNKLTRVLNRLSNSFRSIGIEIEHNYKNRSRNITISYNPKNNDNNDDLAA</sequence>
<dbReference type="EMBL" id="CP066744">
    <property type="protein sequence ID" value="QQK09020.1"/>
    <property type="molecule type" value="Genomic_DNA"/>
</dbReference>
<keyword evidence="2" id="KW-1185">Reference proteome</keyword>
<evidence type="ECO:0000313" key="2">
    <source>
        <dbReference type="Proteomes" id="UP000595814"/>
    </source>
</evidence>